<evidence type="ECO:0000313" key="1">
    <source>
        <dbReference type="EMBL" id="SMD31510.1"/>
    </source>
</evidence>
<evidence type="ECO:0000313" key="2">
    <source>
        <dbReference type="Proteomes" id="UP000192315"/>
    </source>
</evidence>
<name>A0A8G2L7Y3_PICTO</name>
<reference evidence="1 2" key="1">
    <citation type="submission" date="2017-04" db="EMBL/GenBank/DDBJ databases">
        <authorList>
            <person name="Varghese N."/>
            <person name="Submissions S."/>
        </authorList>
    </citation>
    <scope>NUCLEOTIDE SEQUENCE [LARGE SCALE GENOMIC DNA]</scope>
    <source>
        <strain evidence="1 2">DSM 9789</strain>
    </source>
</reference>
<dbReference type="OrthoDB" id="57386at2157"/>
<gene>
    <name evidence="1" type="ORF">SAMN02745355_1456</name>
</gene>
<dbReference type="InterPro" id="IPR032720">
    <property type="entry name" value="Cys_rich_CWC"/>
</dbReference>
<dbReference type="AlphaFoldDB" id="A0A8G2L7Y3"/>
<dbReference type="Pfam" id="PF14375">
    <property type="entry name" value="Cys_rich_CWC"/>
    <property type="match status" value="1"/>
</dbReference>
<keyword evidence="2" id="KW-1185">Reference proteome</keyword>
<protein>
    <submittedName>
        <fullName evidence="1">Cysteine-rich CWC</fullName>
    </submittedName>
</protein>
<dbReference type="RefSeq" id="WP_083750373.1">
    <property type="nucleotide sequence ID" value="NC_005877.1"/>
</dbReference>
<proteinExistence type="predicted"/>
<accession>A0A8G2L7Y3</accession>
<dbReference type="Proteomes" id="UP000192315">
    <property type="component" value="Unassembled WGS sequence"/>
</dbReference>
<dbReference type="GeneID" id="32153958"/>
<comment type="caution">
    <text evidence="1">The sequence shown here is derived from an EMBL/GenBank/DDBJ whole genome shotgun (WGS) entry which is preliminary data.</text>
</comment>
<sequence>MKRICPGCGSVFECNGLSCWCSGIKIKREKINMLSLISDSCFCPDCLRKLI</sequence>
<dbReference type="EMBL" id="FWYE01000004">
    <property type="protein sequence ID" value="SMD31510.1"/>
    <property type="molecule type" value="Genomic_DNA"/>
</dbReference>
<organism evidence="1 2">
    <name type="scientific">Picrophilus torridus (strain ATCC 700027 / DSM 9790 / JCM 10055 / NBRC 100828 / KAW 2/3)</name>
    <dbReference type="NCBI Taxonomy" id="1122961"/>
    <lineage>
        <taxon>Archaea</taxon>
        <taxon>Methanobacteriati</taxon>
        <taxon>Thermoplasmatota</taxon>
        <taxon>Thermoplasmata</taxon>
        <taxon>Thermoplasmatales</taxon>
        <taxon>Picrophilaceae</taxon>
        <taxon>Picrophilus</taxon>
    </lineage>
</organism>